<sequence length="864" mass="98584">MDDDELDRLDRDHRLLDENALFEDPKIQHFPGAAGAPIGNQDEAAYDQYRATVAGGDEDNPYAPFASKLEWEIAKWAKMRGPTSTAFTELLKIEGVIDALKLSFKSSKDLNAIIDGQLPPQPTFRCEEIELDGEKYEVHMRDTMEVVRMLYSNPEFLSSMTFAPERHFSDDEIQTRMFNQMHTGNWWWGIQELLEARTPGATVVPIILSSDKTQVTVFRNQSAYPVYLTIGNISSDVQRKPSKQAQILVGYLPTARLTHIKEAETRRRAIANLFHACMRKIMEPIRRHGRDGIPLASGDGVVQRCHPIFAAFVGDYPEQCLVTCVKNMECPKCDIPRDALGSGAAGRPRKLAPVLNALNTLKDGTVAYVHACQAAGIKPVYQPFWQDLPYANVFQSITPDVLHQLYQGMIKHILAWVKKVFSAEEIDARARRLPRNHNTRLFSSGISHLSRVSGQEHRDICRILLGLVIGLPLPGGLSSNRLVRAVRALLDFLHLAQYPSHTTDTLKYLDKALKRFHADKAIFLQAGVREHFNLPKLHVLIHYTPSIKLFGTTGNYNTEATERLHIDYAKDAYRASNHKDAYPQMTRWLHRREQVLRHERFIQWRVAGSPIVSSNRPPVEHHEHFHIARFPNFKSVRFTKLAQNYGAREFENALLRFIWQLRHPEHSAQQIRNLAEGESLPFKAVATFNFIKFWLRDAQGQDDAPDVRDSAHARPAYRDTRNRVVPGRFDTVLVDVGGAADSGVQGYRVAQVRAVFSLSIKARESVFPDGFQAPKHMAYVEWFSHFAAAEEDHHRMYKVSRSYKADGRRQADVVAVADIRRSVHLFPRFGRRAPRQWTSATVLEQCDHFYVSSFTDRHTYITVY</sequence>
<dbReference type="EMBL" id="MU276368">
    <property type="protein sequence ID" value="KAI0039030.1"/>
    <property type="molecule type" value="Genomic_DNA"/>
</dbReference>
<keyword evidence="2" id="KW-1185">Reference proteome</keyword>
<name>A0ACB8R5I6_9AGAM</name>
<dbReference type="Proteomes" id="UP000814033">
    <property type="component" value="Unassembled WGS sequence"/>
</dbReference>
<accession>A0ACB8R5I6</accession>
<evidence type="ECO:0000313" key="2">
    <source>
        <dbReference type="Proteomes" id="UP000814033"/>
    </source>
</evidence>
<comment type="caution">
    <text evidence="1">The sequence shown here is derived from an EMBL/GenBank/DDBJ whole genome shotgun (WGS) entry which is preliminary data.</text>
</comment>
<proteinExistence type="predicted"/>
<reference evidence="1" key="2">
    <citation type="journal article" date="2022" name="New Phytol.">
        <title>Evolutionary transition to the ectomycorrhizal habit in the genomes of a hyperdiverse lineage of mushroom-forming fungi.</title>
        <authorList>
            <person name="Looney B."/>
            <person name="Miyauchi S."/>
            <person name="Morin E."/>
            <person name="Drula E."/>
            <person name="Courty P.E."/>
            <person name="Kohler A."/>
            <person name="Kuo A."/>
            <person name="LaButti K."/>
            <person name="Pangilinan J."/>
            <person name="Lipzen A."/>
            <person name="Riley R."/>
            <person name="Andreopoulos W."/>
            <person name="He G."/>
            <person name="Johnson J."/>
            <person name="Nolan M."/>
            <person name="Tritt A."/>
            <person name="Barry K.W."/>
            <person name="Grigoriev I.V."/>
            <person name="Nagy L.G."/>
            <person name="Hibbett D."/>
            <person name="Henrissat B."/>
            <person name="Matheny P.B."/>
            <person name="Labbe J."/>
            <person name="Martin F.M."/>
        </authorList>
    </citation>
    <scope>NUCLEOTIDE SEQUENCE</scope>
    <source>
        <strain evidence="1">FP105234-sp</strain>
    </source>
</reference>
<gene>
    <name evidence="1" type="ORF">FA95DRAFT_1504731</name>
</gene>
<reference evidence="1" key="1">
    <citation type="submission" date="2021-02" db="EMBL/GenBank/DDBJ databases">
        <authorList>
            <consortium name="DOE Joint Genome Institute"/>
            <person name="Ahrendt S."/>
            <person name="Looney B.P."/>
            <person name="Miyauchi S."/>
            <person name="Morin E."/>
            <person name="Drula E."/>
            <person name="Courty P.E."/>
            <person name="Chicoki N."/>
            <person name="Fauchery L."/>
            <person name="Kohler A."/>
            <person name="Kuo A."/>
            <person name="Labutti K."/>
            <person name="Pangilinan J."/>
            <person name="Lipzen A."/>
            <person name="Riley R."/>
            <person name="Andreopoulos W."/>
            <person name="He G."/>
            <person name="Johnson J."/>
            <person name="Barry K.W."/>
            <person name="Grigoriev I.V."/>
            <person name="Nagy L."/>
            <person name="Hibbett D."/>
            <person name="Henrissat B."/>
            <person name="Matheny P.B."/>
            <person name="Labbe J."/>
            <person name="Martin F."/>
        </authorList>
    </citation>
    <scope>NUCLEOTIDE SEQUENCE</scope>
    <source>
        <strain evidence="1">FP105234-sp</strain>
    </source>
</reference>
<protein>
    <submittedName>
        <fullName evidence="1">Uncharacterized protein</fullName>
    </submittedName>
</protein>
<evidence type="ECO:0000313" key="1">
    <source>
        <dbReference type="EMBL" id="KAI0039030.1"/>
    </source>
</evidence>
<organism evidence="1 2">
    <name type="scientific">Auriscalpium vulgare</name>
    <dbReference type="NCBI Taxonomy" id="40419"/>
    <lineage>
        <taxon>Eukaryota</taxon>
        <taxon>Fungi</taxon>
        <taxon>Dikarya</taxon>
        <taxon>Basidiomycota</taxon>
        <taxon>Agaricomycotina</taxon>
        <taxon>Agaricomycetes</taxon>
        <taxon>Russulales</taxon>
        <taxon>Auriscalpiaceae</taxon>
        <taxon>Auriscalpium</taxon>
    </lineage>
</organism>